<dbReference type="InterPro" id="IPR052907">
    <property type="entry name" value="Beta-lactamase/esterase"/>
</dbReference>
<dbReference type="Gene3D" id="3.40.710.10">
    <property type="entry name" value="DD-peptidase/beta-lactamase superfamily"/>
    <property type="match status" value="1"/>
</dbReference>
<accession>A0ABQ4FUY3</accession>
<comment type="caution">
    <text evidence="2">The sequence shown here is derived from an EMBL/GenBank/DDBJ whole genome shotgun (WGS) entry which is preliminary data.</text>
</comment>
<dbReference type="RefSeq" id="WP_204056263.1">
    <property type="nucleotide sequence ID" value="NZ_BAAAGP010000002.1"/>
</dbReference>
<evidence type="ECO:0000313" key="3">
    <source>
        <dbReference type="Proteomes" id="UP000603904"/>
    </source>
</evidence>
<dbReference type="Proteomes" id="UP000603904">
    <property type="component" value="Unassembled WGS sequence"/>
</dbReference>
<proteinExistence type="predicted"/>
<evidence type="ECO:0000259" key="1">
    <source>
        <dbReference type="Pfam" id="PF00144"/>
    </source>
</evidence>
<protein>
    <submittedName>
        <fullName evidence="2">Esterase</fullName>
    </submittedName>
</protein>
<feature type="domain" description="Beta-lactamase-related" evidence="1">
    <location>
        <begin position="18"/>
        <end position="375"/>
    </location>
</feature>
<dbReference type="EMBL" id="BOOC01000005">
    <property type="protein sequence ID" value="GIH38636.1"/>
    <property type="molecule type" value="Genomic_DNA"/>
</dbReference>
<evidence type="ECO:0000313" key="2">
    <source>
        <dbReference type="EMBL" id="GIH38636.1"/>
    </source>
</evidence>
<dbReference type="PANTHER" id="PTHR43319">
    <property type="entry name" value="BETA-LACTAMASE-RELATED"/>
    <property type="match status" value="1"/>
</dbReference>
<dbReference type="Pfam" id="PF00144">
    <property type="entry name" value="Beta-lactamase"/>
    <property type="match status" value="1"/>
</dbReference>
<reference evidence="2 3" key="1">
    <citation type="submission" date="2021-01" db="EMBL/GenBank/DDBJ databases">
        <title>Whole genome shotgun sequence of Microbispora corallina NBRC 16416.</title>
        <authorList>
            <person name="Komaki H."/>
            <person name="Tamura T."/>
        </authorList>
    </citation>
    <scope>NUCLEOTIDE SEQUENCE [LARGE SCALE GENOMIC DNA]</scope>
    <source>
        <strain evidence="2 3">NBRC 16416</strain>
    </source>
</reference>
<organism evidence="2 3">
    <name type="scientific">Microbispora corallina</name>
    <dbReference type="NCBI Taxonomy" id="83302"/>
    <lineage>
        <taxon>Bacteria</taxon>
        <taxon>Bacillati</taxon>
        <taxon>Actinomycetota</taxon>
        <taxon>Actinomycetes</taxon>
        <taxon>Streptosporangiales</taxon>
        <taxon>Streptosporangiaceae</taxon>
        <taxon>Microbispora</taxon>
    </lineage>
</organism>
<dbReference type="PANTHER" id="PTHR43319:SF3">
    <property type="entry name" value="BETA-LACTAMASE-RELATED DOMAIN-CONTAINING PROTEIN"/>
    <property type="match status" value="1"/>
</dbReference>
<dbReference type="InterPro" id="IPR012338">
    <property type="entry name" value="Beta-lactam/transpept-like"/>
</dbReference>
<keyword evidence="3" id="KW-1185">Reference proteome</keyword>
<sequence length="384" mass="40867">MKALDNGWADEAFGRVADVFRRDFDEYGELGAAVAVFAGGRQVVDLWGGVADARDGRAWSAETVVPIFSCAKGVVSVCAHLLAQQGRLDLDAPVSRYWPEFARAGKEAITSRMVLGHRAGLPVLDRTPGFEEIVAWTPVVRAIEEQEPLWEPGTAHEYHGHVFGFLIGEVIRRITGLTPGAYFRKAVADDLGLRTWIGLPEDELGHLARLSEAEGRPSMPGPDSLPVRIVTMNGVLVFPGIDEPHGWNDPAMLTAEFPGAGAVSSASGLAGLYAAAATGIDGAPPLLGRDTLDDALREQSSGPSWSGFPDLGARWGTGFLLDSPGFRPMLGPRGFGNDGAGGQFAFGDDEYGVGFAYVSNRMVGHGDGRATRLAAAVRECLRPE</sequence>
<gene>
    <name evidence="2" type="ORF">Mco01_16360</name>
</gene>
<dbReference type="SUPFAM" id="SSF56601">
    <property type="entry name" value="beta-lactamase/transpeptidase-like"/>
    <property type="match status" value="1"/>
</dbReference>
<name>A0ABQ4FUY3_9ACTN</name>
<dbReference type="InterPro" id="IPR001466">
    <property type="entry name" value="Beta-lactam-related"/>
</dbReference>